<evidence type="ECO:0000313" key="3">
    <source>
        <dbReference type="Proteomes" id="UP000006038"/>
    </source>
</evidence>
<keyword evidence="3" id="KW-1185">Reference proteome</keyword>
<protein>
    <submittedName>
        <fullName evidence="2">Uncharacterized protein</fullName>
    </submittedName>
</protein>
<evidence type="ECO:0000256" key="1">
    <source>
        <dbReference type="SAM" id="MobiDB-lite"/>
    </source>
</evidence>
<organism evidence="2">
    <name type="scientific">Oryza brachyantha</name>
    <name type="common">malo sina</name>
    <dbReference type="NCBI Taxonomy" id="4533"/>
    <lineage>
        <taxon>Eukaryota</taxon>
        <taxon>Viridiplantae</taxon>
        <taxon>Streptophyta</taxon>
        <taxon>Embryophyta</taxon>
        <taxon>Tracheophyta</taxon>
        <taxon>Spermatophyta</taxon>
        <taxon>Magnoliopsida</taxon>
        <taxon>Liliopsida</taxon>
        <taxon>Poales</taxon>
        <taxon>Poaceae</taxon>
        <taxon>BOP clade</taxon>
        <taxon>Oryzoideae</taxon>
        <taxon>Oryzeae</taxon>
        <taxon>Oryzinae</taxon>
        <taxon>Oryza</taxon>
    </lineage>
</organism>
<name>J3LTI6_ORYBR</name>
<sequence>MMPHTPSHTRNQEAFRGKQKLDEGLTGSTPPPPEVLTVRSEISSTLGRKTASFAPPDASESLLSQGESCTPPEKKASRPEKATPKVNPSPRCTVASAHGSYTPLVSPP</sequence>
<feature type="compositionally biased region" description="Basic and acidic residues" evidence="1">
    <location>
        <begin position="10"/>
        <end position="23"/>
    </location>
</feature>
<feature type="region of interest" description="Disordered" evidence="1">
    <location>
        <begin position="1"/>
        <end position="108"/>
    </location>
</feature>
<evidence type="ECO:0000313" key="2">
    <source>
        <dbReference type="EnsemblPlants" id="OB03G43620.1"/>
    </source>
</evidence>
<dbReference type="Proteomes" id="UP000006038">
    <property type="component" value="Chromosome 3"/>
</dbReference>
<accession>J3LTI6</accession>
<proteinExistence type="predicted"/>
<dbReference type="Gramene" id="OB03G43620.1">
    <property type="protein sequence ID" value="OB03G43620.1"/>
    <property type="gene ID" value="OB03G43620"/>
</dbReference>
<dbReference type="HOGENOM" id="CLU_2203745_0_0_1"/>
<dbReference type="AlphaFoldDB" id="J3LTI6"/>
<reference evidence="2" key="2">
    <citation type="submission" date="2013-04" db="UniProtKB">
        <authorList>
            <consortium name="EnsemblPlants"/>
        </authorList>
    </citation>
    <scope>IDENTIFICATION</scope>
</reference>
<reference evidence="2" key="1">
    <citation type="journal article" date="2013" name="Nat. Commun.">
        <title>Whole-genome sequencing of Oryza brachyantha reveals mechanisms underlying Oryza genome evolution.</title>
        <authorList>
            <person name="Chen J."/>
            <person name="Huang Q."/>
            <person name="Gao D."/>
            <person name="Wang J."/>
            <person name="Lang Y."/>
            <person name="Liu T."/>
            <person name="Li B."/>
            <person name="Bai Z."/>
            <person name="Luis Goicoechea J."/>
            <person name="Liang C."/>
            <person name="Chen C."/>
            <person name="Zhang W."/>
            <person name="Sun S."/>
            <person name="Liao Y."/>
            <person name="Zhang X."/>
            <person name="Yang L."/>
            <person name="Song C."/>
            <person name="Wang M."/>
            <person name="Shi J."/>
            <person name="Liu G."/>
            <person name="Liu J."/>
            <person name="Zhou H."/>
            <person name="Zhou W."/>
            <person name="Yu Q."/>
            <person name="An N."/>
            <person name="Chen Y."/>
            <person name="Cai Q."/>
            <person name="Wang B."/>
            <person name="Liu B."/>
            <person name="Min J."/>
            <person name="Huang Y."/>
            <person name="Wu H."/>
            <person name="Li Z."/>
            <person name="Zhang Y."/>
            <person name="Yin Y."/>
            <person name="Song W."/>
            <person name="Jiang J."/>
            <person name="Jackson S.A."/>
            <person name="Wing R.A."/>
            <person name="Wang J."/>
            <person name="Chen M."/>
        </authorList>
    </citation>
    <scope>NUCLEOTIDE SEQUENCE [LARGE SCALE GENOMIC DNA]</scope>
    <source>
        <strain evidence="2">cv. IRGC 101232</strain>
    </source>
</reference>
<dbReference type="EnsemblPlants" id="OB03G43620.1">
    <property type="protein sequence ID" value="OB03G43620.1"/>
    <property type="gene ID" value="OB03G43620"/>
</dbReference>
<feature type="compositionally biased region" description="Basic and acidic residues" evidence="1">
    <location>
        <begin position="72"/>
        <end position="83"/>
    </location>
</feature>